<dbReference type="Proteomes" id="UP000742631">
    <property type="component" value="Unassembled WGS sequence"/>
</dbReference>
<reference evidence="2" key="2">
    <citation type="submission" date="2021-09" db="EMBL/GenBank/DDBJ databases">
        <authorList>
            <person name="Gilroy R."/>
        </authorList>
    </citation>
    <scope>NUCLEOTIDE SEQUENCE</scope>
    <source>
        <strain evidence="2">316</strain>
    </source>
</reference>
<evidence type="ECO:0000313" key="2">
    <source>
        <dbReference type="EMBL" id="HJE24944.1"/>
    </source>
</evidence>
<dbReference type="EMBL" id="DYYG01000043">
    <property type="protein sequence ID" value="HJE24944.1"/>
    <property type="molecule type" value="Genomic_DNA"/>
</dbReference>
<dbReference type="AlphaFoldDB" id="A0A921E3N2"/>
<feature type="coiled-coil region" evidence="1">
    <location>
        <begin position="105"/>
        <end position="132"/>
    </location>
</feature>
<keyword evidence="1" id="KW-0175">Coiled coil</keyword>
<protein>
    <submittedName>
        <fullName evidence="2">Uncharacterized protein</fullName>
    </submittedName>
</protein>
<reference evidence="2" key="1">
    <citation type="journal article" date="2021" name="PeerJ">
        <title>Extensive microbial diversity within the chicken gut microbiome revealed by metagenomics and culture.</title>
        <authorList>
            <person name="Gilroy R."/>
            <person name="Ravi A."/>
            <person name="Getino M."/>
            <person name="Pursley I."/>
            <person name="Horton D.L."/>
            <person name="Alikhan N.F."/>
            <person name="Baker D."/>
            <person name="Gharbi K."/>
            <person name="Hall N."/>
            <person name="Watson M."/>
            <person name="Adriaenssens E.M."/>
            <person name="Foster-Nyarko E."/>
            <person name="Jarju S."/>
            <person name="Secka A."/>
            <person name="Antonio M."/>
            <person name="Oren A."/>
            <person name="Chaudhuri R.R."/>
            <person name="La Ragione R."/>
            <person name="Hildebrand F."/>
            <person name="Pallen M.J."/>
        </authorList>
    </citation>
    <scope>NUCLEOTIDE SEQUENCE</scope>
    <source>
        <strain evidence="2">316</strain>
    </source>
</reference>
<sequence length="135" mass="15057">MSGKNLLQRKTVVNAALSNRAVLARDLAQWLEDREASSGASRTIARAALERRHGIPRGVFWSARHRVRESLGRWLDHLIEARVQAVRSEVYELETTLAAARALGRPDLESEIAAAEADLAHARERLATIRDQARS</sequence>
<name>A0A921E3N2_9HYPH</name>
<evidence type="ECO:0000256" key="1">
    <source>
        <dbReference type="SAM" id="Coils"/>
    </source>
</evidence>
<organism evidence="2 3">
    <name type="scientific">Methylorubrum populi</name>
    <dbReference type="NCBI Taxonomy" id="223967"/>
    <lineage>
        <taxon>Bacteria</taxon>
        <taxon>Pseudomonadati</taxon>
        <taxon>Pseudomonadota</taxon>
        <taxon>Alphaproteobacteria</taxon>
        <taxon>Hyphomicrobiales</taxon>
        <taxon>Methylobacteriaceae</taxon>
        <taxon>Methylorubrum</taxon>
    </lineage>
</organism>
<proteinExistence type="predicted"/>
<comment type="caution">
    <text evidence="2">The sequence shown here is derived from an EMBL/GenBank/DDBJ whole genome shotgun (WGS) entry which is preliminary data.</text>
</comment>
<accession>A0A921E3N2</accession>
<evidence type="ECO:0000313" key="3">
    <source>
        <dbReference type="Proteomes" id="UP000742631"/>
    </source>
</evidence>
<gene>
    <name evidence="2" type="ORF">K8W01_14910</name>
</gene>